<reference evidence="2 3" key="1">
    <citation type="submission" date="2014-10" db="EMBL/GenBank/DDBJ databases">
        <title>Draft genome of the hookworm Ancylostoma caninum.</title>
        <authorList>
            <person name="Mitreva M."/>
        </authorList>
    </citation>
    <scope>NUCLEOTIDE SEQUENCE [LARGE SCALE GENOMIC DNA]</scope>
    <source>
        <strain evidence="2 3">Baltimore</strain>
    </source>
</reference>
<accession>A0A368H037</accession>
<dbReference type="AlphaFoldDB" id="A0A368H037"/>
<feature type="domain" description="VWFA" evidence="1">
    <location>
        <begin position="32"/>
        <end position="75"/>
    </location>
</feature>
<sequence length="75" mass="8457">MNLRESVLLTATQDSTPVGEYCKISFNETWVDVMFLIESTKWMTRDGLNEVTDFIATSVSKLPVGQEQGKRTRVG</sequence>
<proteinExistence type="predicted"/>
<dbReference type="SUPFAM" id="SSF53300">
    <property type="entry name" value="vWA-like"/>
    <property type="match status" value="1"/>
</dbReference>
<dbReference type="Proteomes" id="UP000252519">
    <property type="component" value="Unassembled WGS sequence"/>
</dbReference>
<comment type="caution">
    <text evidence="2">The sequence shown here is derived from an EMBL/GenBank/DDBJ whole genome shotgun (WGS) entry which is preliminary data.</text>
</comment>
<dbReference type="InterPro" id="IPR036465">
    <property type="entry name" value="vWFA_dom_sf"/>
</dbReference>
<dbReference type="PROSITE" id="PS50234">
    <property type="entry name" value="VWFA"/>
    <property type="match status" value="1"/>
</dbReference>
<evidence type="ECO:0000313" key="3">
    <source>
        <dbReference type="Proteomes" id="UP000252519"/>
    </source>
</evidence>
<organism evidence="2 3">
    <name type="scientific">Ancylostoma caninum</name>
    <name type="common">Dog hookworm</name>
    <dbReference type="NCBI Taxonomy" id="29170"/>
    <lineage>
        <taxon>Eukaryota</taxon>
        <taxon>Metazoa</taxon>
        <taxon>Ecdysozoa</taxon>
        <taxon>Nematoda</taxon>
        <taxon>Chromadorea</taxon>
        <taxon>Rhabditida</taxon>
        <taxon>Rhabditina</taxon>
        <taxon>Rhabditomorpha</taxon>
        <taxon>Strongyloidea</taxon>
        <taxon>Ancylostomatidae</taxon>
        <taxon>Ancylostomatinae</taxon>
        <taxon>Ancylostoma</taxon>
    </lineage>
</organism>
<gene>
    <name evidence="2" type="ORF">ANCCAN_05248</name>
</gene>
<evidence type="ECO:0000313" key="2">
    <source>
        <dbReference type="EMBL" id="RCN48610.1"/>
    </source>
</evidence>
<dbReference type="InterPro" id="IPR002035">
    <property type="entry name" value="VWF_A"/>
</dbReference>
<name>A0A368H037_ANCCA</name>
<protein>
    <recommendedName>
        <fullName evidence="1">VWFA domain-containing protein</fullName>
    </recommendedName>
</protein>
<dbReference type="OrthoDB" id="5854917at2759"/>
<dbReference type="EMBL" id="JOJR01000044">
    <property type="protein sequence ID" value="RCN48610.1"/>
    <property type="molecule type" value="Genomic_DNA"/>
</dbReference>
<evidence type="ECO:0000259" key="1">
    <source>
        <dbReference type="PROSITE" id="PS50234"/>
    </source>
</evidence>
<keyword evidence="3" id="KW-1185">Reference proteome</keyword>